<comment type="caution">
    <text evidence="1">The sequence shown here is derived from an EMBL/GenBank/DDBJ whole genome shotgun (WGS) entry which is preliminary data.</text>
</comment>
<sequence length="77" mass="8315">MPPLKFDGGEQFFYIPVPASSSTVKFDLTRSVPLPLGSDLKTSTSCSEKRKYFVASCVAGLHEAKVRNASGNNEASF</sequence>
<evidence type="ECO:0000313" key="1">
    <source>
        <dbReference type="EMBL" id="GIY64401.1"/>
    </source>
</evidence>
<organism evidence="1 2">
    <name type="scientific">Caerostris darwini</name>
    <dbReference type="NCBI Taxonomy" id="1538125"/>
    <lineage>
        <taxon>Eukaryota</taxon>
        <taxon>Metazoa</taxon>
        <taxon>Ecdysozoa</taxon>
        <taxon>Arthropoda</taxon>
        <taxon>Chelicerata</taxon>
        <taxon>Arachnida</taxon>
        <taxon>Araneae</taxon>
        <taxon>Araneomorphae</taxon>
        <taxon>Entelegynae</taxon>
        <taxon>Araneoidea</taxon>
        <taxon>Araneidae</taxon>
        <taxon>Caerostris</taxon>
    </lineage>
</organism>
<keyword evidence="2" id="KW-1185">Reference proteome</keyword>
<proteinExistence type="predicted"/>
<name>A0AAV4V2E5_9ARAC</name>
<evidence type="ECO:0000313" key="2">
    <source>
        <dbReference type="Proteomes" id="UP001054837"/>
    </source>
</evidence>
<dbReference type="EMBL" id="BPLQ01012314">
    <property type="protein sequence ID" value="GIY64401.1"/>
    <property type="molecule type" value="Genomic_DNA"/>
</dbReference>
<dbReference type="AlphaFoldDB" id="A0AAV4V2E5"/>
<accession>A0AAV4V2E5</accession>
<protein>
    <submittedName>
        <fullName evidence="1">Uncharacterized protein</fullName>
    </submittedName>
</protein>
<dbReference type="Proteomes" id="UP001054837">
    <property type="component" value="Unassembled WGS sequence"/>
</dbReference>
<gene>
    <name evidence="1" type="ORF">CDAR_579421</name>
</gene>
<reference evidence="1 2" key="1">
    <citation type="submission" date="2021-06" db="EMBL/GenBank/DDBJ databases">
        <title>Caerostris darwini draft genome.</title>
        <authorList>
            <person name="Kono N."/>
            <person name="Arakawa K."/>
        </authorList>
    </citation>
    <scope>NUCLEOTIDE SEQUENCE [LARGE SCALE GENOMIC DNA]</scope>
</reference>